<keyword evidence="5 9" id="KW-0732">Signal</keyword>
<dbReference type="InterPro" id="IPR008969">
    <property type="entry name" value="CarboxyPept-like_regulatory"/>
</dbReference>
<evidence type="ECO:0000256" key="4">
    <source>
        <dbReference type="ARBA" id="ARBA00022692"/>
    </source>
</evidence>
<dbReference type="InterPro" id="IPR023996">
    <property type="entry name" value="TonB-dep_OMP_SusC/RagA"/>
</dbReference>
<evidence type="ECO:0000259" key="10">
    <source>
        <dbReference type="Pfam" id="PF07715"/>
    </source>
</evidence>
<dbReference type="PROSITE" id="PS52016">
    <property type="entry name" value="TONB_DEPENDENT_REC_3"/>
    <property type="match status" value="1"/>
</dbReference>
<feature type="signal peptide" evidence="9">
    <location>
        <begin position="1"/>
        <end position="35"/>
    </location>
</feature>
<evidence type="ECO:0000313" key="12">
    <source>
        <dbReference type="Proteomes" id="UP000636110"/>
    </source>
</evidence>
<comment type="subcellular location">
    <subcellularLocation>
        <location evidence="1 8">Cell outer membrane</location>
        <topology evidence="1 8">Multi-pass membrane protein</topology>
    </subcellularLocation>
</comment>
<evidence type="ECO:0000256" key="9">
    <source>
        <dbReference type="SAM" id="SignalP"/>
    </source>
</evidence>
<dbReference type="InterPro" id="IPR037066">
    <property type="entry name" value="Plug_dom_sf"/>
</dbReference>
<accession>A0ABR6EQQ2</accession>
<keyword evidence="2 8" id="KW-0813">Transport</keyword>
<evidence type="ECO:0000256" key="8">
    <source>
        <dbReference type="PROSITE-ProRule" id="PRU01360"/>
    </source>
</evidence>
<dbReference type="Pfam" id="PF07715">
    <property type="entry name" value="Plug"/>
    <property type="match status" value="1"/>
</dbReference>
<dbReference type="RefSeq" id="WP_182952842.1">
    <property type="nucleotide sequence ID" value="NZ_WNXC01000001.1"/>
</dbReference>
<keyword evidence="3 8" id="KW-1134">Transmembrane beta strand</keyword>
<evidence type="ECO:0000256" key="7">
    <source>
        <dbReference type="ARBA" id="ARBA00023237"/>
    </source>
</evidence>
<dbReference type="Pfam" id="PF13715">
    <property type="entry name" value="CarbopepD_reg_2"/>
    <property type="match status" value="1"/>
</dbReference>
<protein>
    <submittedName>
        <fullName evidence="11">SusC/RagA family TonB-linked outer membrane protein</fullName>
    </submittedName>
</protein>
<dbReference type="EMBL" id="WNXC01000001">
    <property type="protein sequence ID" value="MBB2147575.1"/>
    <property type="molecule type" value="Genomic_DNA"/>
</dbReference>
<dbReference type="PANTHER" id="PTHR30069">
    <property type="entry name" value="TONB-DEPENDENT OUTER MEMBRANE RECEPTOR"/>
    <property type="match status" value="1"/>
</dbReference>
<gene>
    <name evidence="11" type="ORF">GM920_01495</name>
</gene>
<dbReference type="Gene3D" id="2.170.130.10">
    <property type="entry name" value="TonB-dependent receptor, plug domain"/>
    <property type="match status" value="1"/>
</dbReference>
<dbReference type="PANTHER" id="PTHR30069:SF29">
    <property type="entry name" value="HEMOGLOBIN AND HEMOGLOBIN-HAPTOGLOBIN-BINDING PROTEIN 1-RELATED"/>
    <property type="match status" value="1"/>
</dbReference>
<dbReference type="Proteomes" id="UP000636110">
    <property type="component" value="Unassembled WGS sequence"/>
</dbReference>
<dbReference type="SUPFAM" id="SSF49464">
    <property type="entry name" value="Carboxypeptidase regulatory domain-like"/>
    <property type="match status" value="1"/>
</dbReference>
<keyword evidence="12" id="KW-1185">Reference proteome</keyword>
<dbReference type="InterPro" id="IPR039426">
    <property type="entry name" value="TonB-dep_rcpt-like"/>
</dbReference>
<name>A0ABR6EQQ2_9SPHI</name>
<keyword evidence="6 8" id="KW-0472">Membrane</keyword>
<evidence type="ECO:0000313" key="11">
    <source>
        <dbReference type="EMBL" id="MBB2147575.1"/>
    </source>
</evidence>
<feature type="chain" id="PRO_5045484174" evidence="9">
    <location>
        <begin position="36"/>
        <end position="1028"/>
    </location>
</feature>
<proteinExistence type="inferred from homology"/>
<dbReference type="NCBIfam" id="TIGR04057">
    <property type="entry name" value="SusC_RagA_signa"/>
    <property type="match status" value="1"/>
</dbReference>
<sequence length="1028" mass="113295">MNLKFTIPNLGYPDLLGKKLLLLLLCLVFYAPAFAQQQLVTGRVTEKGQGLPNATVRVKGTQTGTKTDPDGKFKITVSENAVLVFSYIGFADQEIPVKGKKHLEVHMAEDSGSGLNEIVVVGYGTKKKANLTGAVSTISGTELAKSPATNLTNSIAGQVPGLIVNSRGGEPGNDNADVFVRGKSTLGNSGALVVIDGIPDRAGGFARLNPADIESFTVIKDASAAIYGARSANGVILITTKRGKTGQPVLSLGTNWATTEPTRVPKMLSSYQYAQATNEYDALLGQQQTWKAEDLEKFRDGSDPLTHPNSNWWDAVMKKRALQQNHIMSLSGGTDKVSYFLSAQHQKQDGIYKGDAAYYKQDQARANIDVKVTDNFKIGVDVAYRNEFRNAAKRGYDAGGIFRELWLAYPYLTPRYPNGLVGVGIGGGPDNSMIYVTSGEAGYQRFTTDYLQTKASFNWKLDKVTKGLFVDGYYAYDLTNSKTKSFTKTPPPAYRYDAGIKDYVAVPSAITPSLFEQRGNINEGLLNLKLGYSKAIGDHAFDAFVAFESFKGNTDIINASRTNFLSNSLDQLFAGSLVGQQNNSAAAKSARINYISRLSYNYKSKYLVDYTMRYDGSQNFPEGKRYGFFPGVSAGWRISQEDFFKSDVVNELKLRASWGRTGNDIVNAFNYLQTYLLGTGYGYSLGSSASQVTSLVLGPTPNPNITWELATTTDVGLESQFFKGKLGVNIDLFRSMRSNILITRSESVPGYTGLTLPNENLGKVLNRGIELEVTHRNNIGNSFAYNIRGNVTFARNKVIFMDEAPNIPAYQRKTNIPIDSWFLYKSDGIYQNQQEIDNSPHPANTAPGDIKYKDVNNDGFINDLDKVRMPLVRTPELMFGLALGASWKNIDCSVFFQGQARAKSYLAPAGLNMVTEFFEERWQNPGDHSYPRNFNGPTGRTFGVNTLQSDFWLRDASFVRLKNVEFGYSLAKSVTEKLKIQNARIYVSGSNLFSIDKFGPSFDPEVSNNSGQYYPQQRVINIGANITF</sequence>
<evidence type="ECO:0000256" key="2">
    <source>
        <dbReference type="ARBA" id="ARBA00022448"/>
    </source>
</evidence>
<dbReference type="NCBIfam" id="TIGR04056">
    <property type="entry name" value="OMP_RagA_SusC"/>
    <property type="match status" value="1"/>
</dbReference>
<organism evidence="11 12">
    <name type="scientific">Pedobacter gandavensis</name>
    <dbReference type="NCBI Taxonomy" id="2679963"/>
    <lineage>
        <taxon>Bacteria</taxon>
        <taxon>Pseudomonadati</taxon>
        <taxon>Bacteroidota</taxon>
        <taxon>Sphingobacteriia</taxon>
        <taxon>Sphingobacteriales</taxon>
        <taxon>Sphingobacteriaceae</taxon>
        <taxon>Pedobacter</taxon>
    </lineage>
</organism>
<dbReference type="InterPro" id="IPR036942">
    <property type="entry name" value="Beta-barrel_TonB_sf"/>
</dbReference>
<dbReference type="Gene3D" id="2.60.40.1120">
    <property type="entry name" value="Carboxypeptidase-like, regulatory domain"/>
    <property type="match status" value="1"/>
</dbReference>
<dbReference type="InterPro" id="IPR012910">
    <property type="entry name" value="Plug_dom"/>
</dbReference>
<reference evidence="11 12" key="1">
    <citation type="submission" date="2019-11" db="EMBL/GenBank/DDBJ databases">
        <title>Description of Pedobacter sp. LMG 31462T.</title>
        <authorList>
            <person name="Carlier A."/>
            <person name="Qi S."/>
            <person name="Vandamme P."/>
        </authorList>
    </citation>
    <scope>NUCLEOTIDE SEQUENCE [LARGE SCALE GENOMIC DNA]</scope>
    <source>
        <strain evidence="11 12">LMG 31462</strain>
    </source>
</reference>
<comment type="caution">
    <text evidence="11">The sequence shown here is derived from an EMBL/GenBank/DDBJ whole genome shotgun (WGS) entry which is preliminary data.</text>
</comment>
<feature type="domain" description="TonB-dependent receptor plug" evidence="10">
    <location>
        <begin position="128"/>
        <end position="235"/>
    </location>
</feature>
<keyword evidence="7 8" id="KW-0998">Cell outer membrane</keyword>
<dbReference type="Gene3D" id="2.40.170.20">
    <property type="entry name" value="TonB-dependent receptor, beta-barrel domain"/>
    <property type="match status" value="1"/>
</dbReference>
<evidence type="ECO:0000256" key="3">
    <source>
        <dbReference type="ARBA" id="ARBA00022452"/>
    </source>
</evidence>
<evidence type="ECO:0000256" key="5">
    <source>
        <dbReference type="ARBA" id="ARBA00022729"/>
    </source>
</evidence>
<keyword evidence="4 8" id="KW-0812">Transmembrane</keyword>
<evidence type="ECO:0000256" key="6">
    <source>
        <dbReference type="ARBA" id="ARBA00023136"/>
    </source>
</evidence>
<evidence type="ECO:0000256" key="1">
    <source>
        <dbReference type="ARBA" id="ARBA00004571"/>
    </source>
</evidence>
<dbReference type="SUPFAM" id="SSF56935">
    <property type="entry name" value="Porins"/>
    <property type="match status" value="1"/>
</dbReference>
<dbReference type="InterPro" id="IPR023997">
    <property type="entry name" value="TonB-dep_OMP_SusC/RagA_CS"/>
</dbReference>
<comment type="similarity">
    <text evidence="8">Belongs to the TonB-dependent receptor family.</text>
</comment>